<feature type="domain" description="RDD" evidence="6">
    <location>
        <begin position="54"/>
        <end position="183"/>
    </location>
</feature>
<comment type="caution">
    <text evidence="7">The sequence shown here is derived from an EMBL/GenBank/DDBJ whole genome shotgun (WGS) entry which is preliminary data.</text>
</comment>
<evidence type="ECO:0000256" key="4">
    <source>
        <dbReference type="ARBA" id="ARBA00023136"/>
    </source>
</evidence>
<evidence type="ECO:0000256" key="2">
    <source>
        <dbReference type="ARBA" id="ARBA00022692"/>
    </source>
</evidence>
<evidence type="ECO:0000313" key="8">
    <source>
        <dbReference type="Proteomes" id="UP000035088"/>
    </source>
</evidence>
<evidence type="ECO:0000256" key="1">
    <source>
        <dbReference type="ARBA" id="ARBA00004141"/>
    </source>
</evidence>
<feature type="transmembrane region" description="Helical" evidence="5">
    <location>
        <begin position="93"/>
        <end position="114"/>
    </location>
</feature>
<comment type="subcellular location">
    <subcellularLocation>
        <location evidence="1">Membrane</location>
        <topology evidence="1">Multi-pass membrane protein</topology>
    </subcellularLocation>
</comment>
<sequence>MVMSYPAPGHYAAPRVPLRPLPPPVSPSHSGTRGVGRDDFVAGEAVALDLPPGNIGLRIVSGLIDVTVGWALIWFWIIVALPWLALDVKLDSAFLYGLTTAWTLFAVLGLPTLVETLTRGKTLGHLVMGLRTVNDDAGPITARQAFGRALLGIVEIYITGGVVALISAAVNQKSKRLGDLIAGTYVIRDRTRVPAKRHVFMPPELAEWADTADFAPLPPTLANGIRGYLERYESFTPQAQVVTGQQLVARVLPYVSPNPPAAAPPRDVLSAIAAERYRRDSARIARNQRLQQALFTPNSH</sequence>
<keyword evidence="4 5" id="KW-0472">Membrane</keyword>
<dbReference type="EMBL" id="BAEE01000068">
    <property type="protein sequence ID" value="GAB11394.1"/>
    <property type="molecule type" value="Genomic_DNA"/>
</dbReference>
<dbReference type="PANTHER" id="PTHR38480">
    <property type="entry name" value="SLR0254 PROTEIN"/>
    <property type="match status" value="1"/>
</dbReference>
<dbReference type="STRING" id="1073574.GOARA_068_00530"/>
<evidence type="ECO:0000256" key="5">
    <source>
        <dbReference type="SAM" id="Phobius"/>
    </source>
</evidence>
<dbReference type="PANTHER" id="PTHR38480:SF1">
    <property type="entry name" value="SLR0254 PROTEIN"/>
    <property type="match status" value="1"/>
</dbReference>
<evidence type="ECO:0000256" key="3">
    <source>
        <dbReference type="ARBA" id="ARBA00022989"/>
    </source>
</evidence>
<dbReference type="GO" id="GO:0016020">
    <property type="term" value="C:membrane"/>
    <property type="evidence" value="ECO:0007669"/>
    <property type="project" value="UniProtKB-SubCell"/>
</dbReference>
<evidence type="ECO:0000259" key="6">
    <source>
        <dbReference type="Pfam" id="PF06271"/>
    </source>
</evidence>
<protein>
    <recommendedName>
        <fullName evidence="6">RDD domain-containing protein</fullName>
    </recommendedName>
</protein>
<organism evidence="7 8">
    <name type="scientific">Gordonia araii NBRC 100433</name>
    <dbReference type="NCBI Taxonomy" id="1073574"/>
    <lineage>
        <taxon>Bacteria</taxon>
        <taxon>Bacillati</taxon>
        <taxon>Actinomycetota</taxon>
        <taxon>Actinomycetes</taxon>
        <taxon>Mycobacteriales</taxon>
        <taxon>Gordoniaceae</taxon>
        <taxon>Gordonia</taxon>
    </lineage>
</organism>
<accession>G7H6B9</accession>
<keyword evidence="2 5" id="KW-0812">Transmembrane</keyword>
<evidence type="ECO:0000313" key="7">
    <source>
        <dbReference type="EMBL" id="GAB11394.1"/>
    </source>
</evidence>
<dbReference type="Proteomes" id="UP000035088">
    <property type="component" value="Unassembled WGS sequence"/>
</dbReference>
<keyword evidence="3 5" id="KW-1133">Transmembrane helix</keyword>
<feature type="transmembrane region" description="Helical" evidence="5">
    <location>
        <begin position="149"/>
        <end position="170"/>
    </location>
</feature>
<dbReference type="InterPro" id="IPR010432">
    <property type="entry name" value="RDD"/>
</dbReference>
<dbReference type="Pfam" id="PF06271">
    <property type="entry name" value="RDD"/>
    <property type="match status" value="1"/>
</dbReference>
<gene>
    <name evidence="7" type="ORF">GOARA_068_00530</name>
</gene>
<proteinExistence type="predicted"/>
<dbReference type="AlphaFoldDB" id="G7H6B9"/>
<keyword evidence="8" id="KW-1185">Reference proteome</keyword>
<feature type="transmembrane region" description="Helical" evidence="5">
    <location>
        <begin position="67"/>
        <end position="86"/>
    </location>
</feature>
<reference evidence="7 8" key="1">
    <citation type="submission" date="2011-11" db="EMBL/GenBank/DDBJ databases">
        <title>Whole genome shotgun sequence of Gordonia araii NBRC 100433.</title>
        <authorList>
            <person name="Yoshida Y."/>
            <person name="Hosoyama A."/>
            <person name="Tsuchikane K."/>
            <person name="Katsumata H."/>
            <person name="Yamazaki S."/>
            <person name="Fujita N."/>
        </authorList>
    </citation>
    <scope>NUCLEOTIDE SEQUENCE [LARGE SCALE GENOMIC DNA]</scope>
    <source>
        <strain evidence="7 8">NBRC 100433</strain>
    </source>
</reference>
<name>G7H6B9_9ACTN</name>